<sequence>MSGARPSRDKRSTRDVAEPVDDRLHDVEASLTRSRFRVLSALLTYFSRPRWWVEIAVIGALYAIYSAIRNSVGEVAATAYRNAGSILAFEDRWHAAIERPLNDWVHKTPVVADVVALQYASLHFIVTPAVLVWLFFRRSAYYRRVSAVLILTTCLALIGFYWYPTAPPRLLRHEGFVDVMSQTSSWGWWPESGAPGSDAISNQFAAMPSLHCAWAAWCGLALVFLARRRWVKVLGGIYPFTTFFVVMGSGNHFVLDVLAGLGTLAIAAGIVFGVRRLWAARVSGRLAALREEAGLPTEPAPVETTGTDTLDACAPQDPSDRLDGTPRPVPATPTVPPTQLG</sequence>
<keyword evidence="3 6" id="KW-1133">Transmembrane helix</keyword>
<comment type="caution">
    <text evidence="8">The sequence shown here is derived from an EMBL/GenBank/DDBJ whole genome shotgun (WGS) entry which is preliminary data.</text>
</comment>
<feature type="transmembrane region" description="Helical" evidence="6">
    <location>
        <begin position="205"/>
        <end position="226"/>
    </location>
</feature>
<evidence type="ECO:0000256" key="2">
    <source>
        <dbReference type="ARBA" id="ARBA00022692"/>
    </source>
</evidence>
<feature type="domain" description="Inositolphosphotransferase Aur1/Ipt1" evidence="7">
    <location>
        <begin position="86"/>
        <end position="268"/>
    </location>
</feature>
<feature type="compositionally biased region" description="Pro residues" evidence="5">
    <location>
        <begin position="327"/>
        <end position="341"/>
    </location>
</feature>
<keyword evidence="4 6" id="KW-0472">Membrane</keyword>
<feature type="transmembrane region" description="Helical" evidence="6">
    <location>
        <begin position="116"/>
        <end position="136"/>
    </location>
</feature>
<dbReference type="CDD" id="cd03386">
    <property type="entry name" value="PAP2_Aur1_like"/>
    <property type="match status" value="1"/>
</dbReference>
<evidence type="ECO:0000256" key="3">
    <source>
        <dbReference type="ARBA" id="ARBA00022989"/>
    </source>
</evidence>
<dbReference type="Pfam" id="PF14378">
    <property type="entry name" value="PAP2_3"/>
    <property type="match status" value="1"/>
</dbReference>
<feature type="transmembrane region" description="Helical" evidence="6">
    <location>
        <begin position="51"/>
        <end position="68"/>
    </location>
</feature>
<evidence type="ECO:0000256" key="4">
    <source>
        <dbReference type="ARBA" id="ARBA00023136"/>
    </source>
</evidence>
<comment type="subcellular location">
    <subcellularLocation>
        <location evidence="1">Membrane</location>
        <topology evidence="1">Multi-pass membrane protein</topology>
    </subcellularLocation>
</comment>
<feature type="transmembrane region" description="Helical" evidence="6">
    <location>
        <begin position="257"/>
        <end position="278"/>
    </location>
</feature>
<dbReference type="InterPro" id="IPR052185">
    <property type="entry name" value="IPC_Synthase-Related"/>
</dbReference>
<dbReference type="Gene3D" id="1.20.144.10">
    <property type="entry name" value="Phosphatidic acid phosphatase type 2/haloperoxidase"/>
    <property type="match status" value="1"/>
</dbReference>
<keyword evidence="9" id="KW-1185">Reference proteome</keyword>
<dbReference type="RefSeq" id="WP_253653339.1">
    <property type="nucleotide sequence ID" value="NZ_BAAAOE010000001.1"/>
</dbReference>
<evidence type="ECO:0000256" key="1">
    <source>
        <dbReference type="ARBA" id="ARBA00004141"/>
    </source>
</evidence>
<protein>
    <submittedName>
        <fullName evidence="8">PAP2 superfamily protein</fullName>
    </submittedName>
</protein>
<evidence type="ECO:0000256" key="5">
    <source>
        <dbReference type="SAM" id="MobiDB-lite"/>
    </source>
</evidence>
<keyword evidence="2 6" id="KW-0812">Transmembrane</keyword>
<reference evidence="8 9" key="1">
    <citation type="submission" date="2022-06" db="EMBL/GenBank/DDBJ databases">
        <title>Genomic Encyclopedia of Archaeal and Bacterial Type Strains, Phase II (KMG-II): from individual species to whole genera.</title>
        <authorList>
            <person name="Goeker M."/>
        </authorList>
    </citation>
    <scope>NUCLEOTIDE SEQUENCE [LARGE SCALE GENOMIC DNA]</scope>
    <source>
        <strain evidence="8 9">DSM 45037</strain>
    </source>
</reference>
<evidence type="ECO:0000313" key="9">
    <source>
        <dbReference type="Proteomes" id="UP001205740"/>
    </source>
</evidence>
<feature type="transmembrane region" description="Helical" evidence="6">
    <location>
        <begin position="145"/>
        <end position="163"/>
    </location>
</feature>
<gene>
    <name evidence="8" type="ORF">LX12_000908</name>
</gene>
<organism evidence="8 9">
    <name type="scientific">Williamsia serinedens</name>
    <dbReference type="NCBI Taxonomy" id="391736"/>
    <lineage>
        <taxon>Bacteria</taxon>
        <taxon>Bacillati</taxon>
        <taxon>Actinomycetota</taxon>
        <taxon>Actinomycetes</taxon>
        <taxon>Mycobacteriales</taxon>
        <taxon>Nocardiaceae</taxon>
        <taxon>Williamsia</taxon>
    </lineage>
</organism>
<evidence type="ECO:0000313" key="8">
    <source>
        <dbReference type="EMBL" id="MCP2159729.1"/>
    </source>
</evidence>
<feature type="region of interest" description="Disordered" evidence="5">
    <location>
        <begin position="296"/>
        <end position="341"/>
    </location>
</feature>
<name>A0ABT1GYE0_9NOCA</name>
<dbReference type="Proteomes" id="UP001205740">
    <property type="component" value="Unassembled WGS sequence"/>
</dbReference>
<feature type="transmembrane region" description="Helical" evidence="6">
    <location>
        <begin position="233"/>
        <end position="251"/>
    </location>
</feature>
<dbReference type="EMBL" id="JAMTCG010000002">
    <property type="protein sequence ID" value="MCP2159729.1"/>
    <property type="molecule type" value="Genomic_DNA"/>
</dbReference>
<dbReference type="InterPro" id="IPR026841">
    <property type="entry name" value="Aur1/Ipt1"/>
</dbReference>
<evidence type="ECO:0000256" key="6">
    <source>
        <dbReference type="SAM" id="Phobius"/>
    </source>
</evidence>
<dbReference type="PANTHER" id="PTHR31310">
    <property type="match status" value="1"/>
</dbReference>
<dbReference type="PANTHER" id="PTHR31310:SF7">
    <property type="entry name" value="PA-PHOSPHATASE RELATED-FAMILY PROTEIN DDB_G0268928"/>
    <property type="match status" value="1"/>
</dbReference>
<proteinExistence type="predicted"/>
<evidence type="ECO:0000259" key="7">
    <source>
        <dbReference type="Pfam" id="PF14378"/>
    </source>
</evidence>
<accession>A0ABT1GYE0</accession>